<dbReference type="SUPFAM" id="SSF63411">
    <property type="entry name" value="LuxS/MPP-like metallohydrolase"/>
    <property type="match status" value="2"/>
</dbReference>
<gene>
    <name evidence="3" type="ORF">AB5J58_29320</name>
</gene>
<dbReference type="RefSeq" id="WP_369189739.1">
    <property type="nucleotide sequence ID" value="NZ_CP163431.1"/>
</dbReference>
<feature type="region of interest" description="Disordered" evidence="1">
    <location>
        <begin position="491"/>
        <end position="514"/>
    </location>
</feature>
<dbReference type="AlphaFoldDB" id="A0AB39MCS7"/>
<reference evidence="3" key="1">
    <citation type="submission" date="2024-07" db="EMBL/GenBank/DDBJ databases">
        <authorList>
            <person name="Yu S.T."/>
        </authorList>
    </citation>
    <scope>NUCLEOTIDE SEQUENCE</scope>
    <source>
        <strain evidence="3">R08</strain>
    </source>
</reference>
<dbReference type="Gene3D" id="3.30.830.10">
    <property type="entry name" value="Metalloenzyme, LuxS/M16 peptidase-like"/>
    <property type="match status" value="2"/>
</dbReference>
<proteinExistence type="predicted"/>
<keyword evidence="2" id="KW-0812">Transmembrane</keyword>
<organism evidence="3">
    <name type="scientific">Streptomyces sp. R08</name>
    <dbReference type="NCBI Taxonomy" id="3238624"/>
    <lineage>
        <taxon>Bacteria</taxon>
        <taxon>Bacillati</taxon>
        <taxon>Actinomycetota</taxon>
        <taxon>Actinomycetes</taxon>
        <taxon>Kitasatosporales</taxon>
        <taxon>Streptomycetaceae</taxon>
        <taxon>Streptomyces</taxon>
    </lineage>
</organism>
<accession>A0AB39MCS7</accession>
<feature type="transmembrane region" description="Helical" evidence="2">
    <location>
        <begin position="522"/>
        <end position="544"/>
    </location>
</feature>
<protein>
    <submittedName>
        <fullName evidence="3">Insulinase family protein</fullName>
    </submittedName>
</protein>
<evidence type="ECO:0000256" key="1">
    <source>
        <dbReference type="SAM" id="MobiDB-lite"/>
    </source>
</evidence>
<dbReference type="InterPro" id="IPR011249">
    <property type="entry name" value="Metalloenz_LuxS/M16"/>
</dbReference>
<feature type="transmembrane region" description="Helical" evidence="2">
    <location>
        <begin position="556"/>
        <end position="575"/>
    </location>
</feature>
<dbReference type="EMBL" id="CP163431">
    <property type="protein sequence ID" value="XDQ04005.1"/>
    <property type="molecule type" value="Genomic_DNA"/>
</dbReference>
<evidence type="ECO:0000256" key="2">
    <source>
        <dbReference type="SAM" id="Phobius"/>
    </source>
</evidence>
<keyword evidence="2" id="KW-0472">Membrane</keyword>
<evidence type="ECO:0000313" key="3">
    <source>
        <dbReference type="EMBL" id="XDQ04005.1"/>
    </source>
</evidence>
<keyword evidence="2" id="KW-1133">Transmembrane helix</keyword>
<name>A0AB39MCS7_9ACTN</name>
<sequence length="584" mass="61641">MNPQDPQAPQVGHAAAPAMHLTEVHGIPTLFAYAPGPMRAGLVFRVGTADETLARAGVTHLVEHLALYRHGLAGYHYNGATKAAFTHFHVEGAEHEIVAYLHGVCASLADLPMERLETEKEILRTEESRREPGQLPLWRYGAQGYGLVSYPEWGVRNLRPEDVQQWTRTWFTGGNAVLWIAGEYIPAGLAPQLPLGHRHPLPAVTSALPATPAHFSDGQGGVLLDAVVTDTTAARLYAGILERELTRALRQEGGYSYTAATDYTSRRDGHALLTAFADSLPAKQDAVLGGFVDVLAALQAGRIGQADLDAVRARADTALTAADAAVRRLPGAAEELLAGRAPRGFDELRHELWSVTPGHLHAVALEAAGTALMQVPSGHSADWGGYAQAPTRSTYAVTGRRFEAVTKSGAALVVGDDGVSLTVRGRDGSDLAVTVPYRACAAVLSWPDGGRRLIGTDGLAVDVEPGLYGVDAHTMATLDAAVPPHARVQLPPRQSAPRAEAPAAPAARDGAAPAKRTGGQTAALVVLFGLGGLFAFLALAVTVFGGGDPETSTGEWIGLAGFMWVITGLCAWPGVRILRRTRKA</sequence>
<dbReference type="GO" id="GO:0046872">
    <property type="term" value="F:metal ion binding"/>
    <property type="evidence" value="ECO:0007669"/>
    <property type="project" value="InterPro"/>
</dbReference>